<organism evidence="2 3">
    <name type="scientific">Cyclospora cayetanensis</name>
    <dbReference type="NCBI Taxonomy" id="88456"/>
    <lineage>
        <taxon>Eukaryota</taxon>
        <taxon>Sar</taxon>
        <taxon>Alveolata</taxon>
        <taxon>Apicomplexa</taxon>
        <taxon>Conoidasida</taxon>
        <taxon>Coccidia</taxon>
        <taxon>Eucoccidiorida</taxon>
        <taxon>Eimeriorina</taxon>
        <taxon>Eimeriidae</taxon>
        <taxon>Cyclospora</taxon>
    </lineage>
</organism>
<accession>A0A1D3D001</accession>
<dbReference type="InParanoid" id="A0A1D3D001"/>
<gene>
    <name evidence="2" type="ORF">cyc_09095</name>
</gene>
<reference evidence="2 3" key="1">
    <citation type="journal article" date="2016" name="BMC Genomics">
        <title>Comparative genomics reveals Cyclospora cayetanensis possesses coccidia-like metabolism and invasion components but unique surface antigens.</title>
        <authorList>
            <person name="Liu S."/>
            <person name="Wang L."/>
            <person name="Zheng H."/>
            <person name="Xu Z."/>
            <person name="Roellig D.M."/>
            <person name="Li N."/>
            <person name="Frace M.A."/>
            <person name="Tang K."/>
            <person name="Arrowood M.J."/>
            <person name="Moss D.M."/>
            <person name="Zhang L."/>
            <person name="Feng Y."/>
            <person name="Xiao L."/>
        </authorList>
    </citation>
    <scope>NUCLEOTIDE SEQUENCE [LARGE SCALE GENOMIC DNA]</scope>
    <source>
        <strain evidence="2 3">CHN_HEN01</strain>
    </source>
</reference>
<dbReference type="Proteomes" id="UP000095192">
    <property type="component" value="Unassembled WGS sequence"/>
</dbReference>
<dbReference type="VEuPathDB" id="ToxoDB:LOC34624589"/>
<evidence type="ECO:0000313" key="3">
    <source>
        <dbReference type="Proteomes" id="UP000095192"/>
    </source>
</evidence>
<protein>
    <submittedName>
        <fullName evidence="2">Uncharacterized protein</fullName>
    </submittedName>
</protein>
<keyword evidence="3" id="KW-1185">Reference proteome</keyword>
<evidence type="ECO:0000256" key="1">
    <source>
        <dbReference type="SAM" id="MobiDB-lite"/>
    </source>
</evidence>
<evidence type="ECO:0000313" key="2">
    <source>
        <dbReference type="EMBL" id="OEH76778.1"/>
    </source>
</evidence>
<comment type="caution">
    <text evidence="2">The sequence shown here is derived from an EMBL/GenBank/DDBJ whole genome shotgun (WGS) entry which is preliminary data.</text>
</comment>
<dbReference type="EMBL" id="JROU02001326">
    <property type="protein sequence ID" value="OEH76778.1"/>
    <property type="molecule type" value="Genomic_DNA"/>
</dbReference>
<feature type="region of interest" description="Disordered" evidence="1">
    <location>
        <begin position="176"/>
        <end position="209"/>
    </location>
</feature>
<sequence length="269" mass="29672">MIPHGCRLPRLSALPSWLRNLPDFVDRRMQLGELLTFTKVLPQEVCRHFGFEISRIVEESDCLWSVDRGQKSLSAAESASEQVVVEKVICFWLNGAQESGLPFDLVLRLRHTNGSEEVLYIENNWEFCLSFPQLQFAASHPKNYVILVISSLRSGAPRWAAIPDVSSSIGLSRLCSPEGSNTGGAPEAADGEVGGVEPSTVSLLPPHPVRSRNKRRRVKGLFLPTLLLICQAVQSRLSLIPAETSGPRECRFPQADAAGSARVVVHEEH</sequence>
<dbReference type="AlphaFoldDB" id="A0A1D3D001"/>
<proteinExistence type="predicted"/>
<name>A0A1D3D001_9EIME</name>
<dbReference type="VEuPathDB" id="ToxoDB:cyc_09095"/>